<dbReference type="PANTHER" id="PTHR34992:SF2">
    <property type="entry name" value="COPPER ACQUISITION FACTOR BIM1-LIKE DOMAIN-CONTAINING PROTEIN"/>
    <property type="match status" value="1"/>
</dbReference>
<dbReference type="InterPro" id="IPR046530">
    <property type="entry name" value="BIM1-like_dom"/>
</dbReference>
<evidence type="ECO:0000256" key="1">
    <source>
        <dbReference type="ARBA" id="ARBA00004609"/>
    </source>
</evidence>
<evidence type="ECO:0000259" key="9">
    <source>
        <dbReference type="Pfam" id="PF20238"/>
    </source>
</evidence>
<name>A0A179UJE5_BLAGS</name>
<keyword evidence="11" id="KW-1185">Reference proteome</keyword>
<keyword evidence="5" id="KW-0472">Membrane</keyword>
<dbReference type="CDD" id="cd21176">
    <property type="entry name" value="LPMO_auxiliary-like"/>
    <property type="match status" value="1"/>
</dbReference>
<proteinExistence type="predicted"/>
<evidence type="ECO:0000313" key="11">
    <source>
        <dbReference type="Proteomes" id="UP000002038"/>
    </source>
</evidence>
<feature type="chain" id="PRO_5010068411" description="Copper acquisition factor BIM1-like domain-containing protein" evidence="8">
    <location>
        <begin position="20"/>
        <end position="208"/>
    </location>
</feature>
<reference evidence="11" key="2">
    <citation type="journal article" date="2015" name="PLoS Genet.">
        <title>The dynamic genome and transcriptome of the human fungal pathogen Blastomyces and close relative Emmonsia.</title>
        <authorList>
            <person name="Munoz J.F."/>
            <person name="Gauthier G.M."/>
            <person name="Desjardins C.A."/>
            <person name="Gallo J.E."/>
            <person name="Holder J."/>
            <person name="Sullivan T.D."/>
            <person name="Marty A.J."/>
            <person name="Carmen J.C."/>
            <person name="Chen Z."/>
            <person name="Ding L."/>
            <person name="Gujja S."/>
            <person name="Magrini V."/>
            <person name="Misas E."/>
            <person name="Mitreva M."/>
            <person name="Priest M."/>
            <person name="Saif S."/>
            <person name="Whiston E.A."/>
            <person name="Young S."/>
            <person name="Zeng Q."/>
            <person name="Goldman W.E."/>
            <person name="Mardis E.R."/>
            <person name="Taylor J.W."/>
            <person name="McEwen J.G."/>
            <person name="Clay O.K."/>
            <person name="Klein B.S."/>
            <person name="Cuomo C.A."/>
        </authorList>
    </citation>
    <scope>NUCLEOTIDE SEQUENCE [LARGE SCALE GENOMIC DNA]</scope>
    <source>
        <strain evidence="11">SLH14081</strain>
    </source>
</reference>
<evidence type="ECO:0000256" key="7">
    <source>
        <dbReference type="ARBA" id="ARBA00023288"/>
    </source>
</evidence>
<evidence type="ECO:0000313" key="10">
    <source>
        <dbReference type="EMBL" id="OAT08000.1"/>
    </source>
</evidence>
<organism evidence="10 11">
    <name type="scientific">Blastomyces gilchristii (strain SLH14081)</name>
    <name type="common">Blastomyces dermatitidis</name>
    <dbReference type="NCBI Taxonomy" id="559298"/>
    <lineage>
        <taxon>Eukaryota</taxon>
        <taxon>Fungi</taxon>
        <taxon>Dikarya</taxon>
        <taxon>Ascomycota</taxon>
        <taxon>Pezizomycotina</taxon>
        <taxon>Eurotiomycetes</taxon>
        <taxon>Eurotiomycetidae</taxon>
        <taxon>Onygenales</taxon>
        <taxon>Ajellomycetaceae</taxon>
        <taxon>Blastomyces</taxon>
    </lineage>
</organism>
<gene>
    <name evidence="10" type="ORF">BDBG_03994</name>
</gene>
<dbReference type="InterPro" id="IPR046936">
    <property type="entry name" value="BIM1-like"/>
</dbReference>
<dbReference type="Pfam" id="PF20238">
    <property type="entry name" value="BIM1-like_dom"/>
    <property type="match status" value="1"/>
</dbReference>
<keyword evidence="6" id="KW-0325">Glycoprotein</keyword>
<dbReference type="GO" id="GO:0098552">
    <property type="term" value="C:side of membrane"/>
    <property type="evidence" value="ECO:0007669"/>
    <property type="project" value="UniProtKB-KW"/>
</dbReference>
<keyword evidence="7" id="KW-0449">Lipoprotein</keyword>
<dbReference type="PANTHER" id="PTHR34992">
    <property type="entry name" value="HYPHAL ANASTAMOSIS-7 PROTEIN"/>
    <property type="match status" value="1"/>
</dbReference>
<dbReference type="KEGG" id="bgh:BDBG_03994"/>
<feature type="signal peptide" evidence="8">
    <location>
        <begin position="1"/>
        <end position="19"/>
    </location>
</feature>
<reference evidence="10" key="1">
    <citation type="submission" date="2009-02" db="EMBL/GenBank/DDBJ databases">
        <title>The Genome Sequence of Blastomyces dermatitidis strain SLH14081.</title>
        <authorList>
            <consortium name="The Broad Institute Genome Sequencing Platform"/>
            <consortium name="Broad Institute Microbial Sequencing Center."/>
            <person name="Champion M."/>
            <person name="Cuomo C."/>
            <person name="Ma L.-J."/>
            <person name="Henn M.R."/>
            <person name="Klein B."/>
            <person name="Goldman B."/>
            <person name="Young S."/>
            <person name="Kodira C.D."/>
            <person name="Zeng Q."/>
            <person name="Koehrsen M."/>
            <person name="Alvarado L."/>
            <person name="Berlin A.M."/>
            <person name="Heiman D.I."/>
            <person name="Hepburn T.A."/>
            <person name="Saif S."/>
            <person name="Shea T.D."/>
            <person name="Shenoy N."/>
            <person name="Sykes S."/>
            <person name="Galagan J."/>
            <person name="Nusbaum C."/>
            <person name="Birren B."/>
        </authorList>
    </citation>
    <scope>NUCLEOTIDE SEQUENCE</scope>
    <source>
        <strain evidence="10">SLH14081</strain>
    </source>
</reference>
<evidence type="ECO:0000256" key="8">
    <source>
        <dbReference type="SAM" id="SignalP"/>
    </source>
</evidence>
<sequence>MSLTRFIFALTLLLQLVSAHFSVKYPFWRGNSYSTQWERPCGGVNVTTNRTEWPVNGGSLLFNPTHPWAITYVNLGLGSDQSVIFNISLVDAFNQTGNGTFCFPKIEIPGGLGITAGSNASVQVIQLSKLGSALYNCADITFADDVELLSADMCTNSSGIGWMPIGAAAATNNTPPDSGVGATLSIDQTAKTLGLGAIMALLFWNLQF</sequence>
<keyword evidence="3" id="KW-0336">GPI-anchor</keyword>
<feature type="domain" description="Copper acquisition factor BIM1-like" evidence="9">
    <location>
        <begin position="18"/>
        <end position="159"/>
    </location>
</feature>
<accession>A0A179UJE5</accession>
<evidence type="ECO:0000256" key="3">
    <source>
        <dbReference type="ARBA" id="ARBA00022622"/>
    </source>
</evidence>
<dbReference type="VEuPathDB" id="FungiDB:BDBG_03994"/>
<keyword evidence="2" id="KW-1003">Cell membrane</keyword>
<dbReference type="GO" id="GO:0005886">
    <property type="term" value="C:plasma membrane"/>
    <property type="evidence" value="ECO:0007669"/>
    <property type="project" value="UniProtKB-SubCell"/>
</dbReference>
<evidence type="ECO:0000256" key="2">
    <source>
        <dbReference type="ARBA" id="ARBA00022475"/>
    </source>
</evidence>
<dbReference type="EMBL" id="GG657453">
    <property type="protein sequence ID" value="OAT08000.1"/>
    <property type="molecule type" value="Genomic_DNA"/>
</dbReference>
<dbReference type="GeneID" id="8505206"/>
<dbReference type="OrthoDB" id="5333578at2759"/>
<protein>
    <recommendedName>
        <fullName evidence="9">Copper acquisition factor BIM1-like domain-containing protein</fullName>
    </recommendedName>
</protein>
<evidence type="ECO:0000256" key="6">
    <source>
        <dbReference type="ARBA" id="ARBA00023180"/>
    </source>
</evidence>
<dbReference type="RefSeq" id="XP_031578072.1">
    <property type="nucleotide sequence ID" value="XM_031721495.1"/>
</dbReference>
<keyword evidence="4 8" id="KW-0732">Signal</keyword>
<dbReference type="AlphaFoldDB" id="A0A179UJE5"/>
<comment type="subcellular location">
    <subcellularLocation>
        <location evidence="1">Cell membrane</location>
        <topology evidence="1">Lipid-anchor</topology>
        <topology evidence="1">GPI-anchor</topology>
    </subcellularLocation>
</comment>
<evidence type="ECO:0000256" key="4">
    <source>
        <dbReference type="ARBA" id="ARBA00022729"/>
    </source>
</evidence>
<dbReference type="RefSeq" id="XP_002625935.1">
    <property type="nucleotide sequence ID" value="XM_002625889.2"/>
</dbReference>
<evidence type="ECO:0000256" key="5">
    <source>
        <dbReference type="ARBA" id="ARBA00023136"/>
    </source>
</evidence>
<dbReference type="EMBL" id="GG657453">
    <property type="protein sequence ID" value="OAT07999.1"/>
    <property type="molecule type" value="Genomic_DNA"/>
</dbReference>
<dbReference type="Proteomes" id="UP000002038">
    <property type="component" value="Unassembled WGS sequence"/>
</dbReference>